<dbReference type="GO" id="GO:0003677">
    <property type="term" value="F:DNA binding"/>
    <property type="evidence" value="ECO:0007669"/>
    <property type="project" value="InterPro"/>
</dbReference>
<dbReference type="Gene3D" id="1.10.443.10">
    <property type="entry name" value="Intergrase catalytic core"/>
    <property type="match status" value="1"/>
</dbReference>
<proteinExistence type="predicted"/>
<dbReference type="SUPFAM" id="SSF56349">
    <property type="entry name" value="DNA breaking-rejoining enzymes"/>
    <property type="match status" value="1"/>
</dbReference>
<evidence type="ECO:0000313" key="3">
    <source>
        <dbReference type="EMBL" id="TAA73795.1"/>
    </source>
</evidence>
<feature type="domain" description="DUF6538" evidence="2">
    <location>
        <begin position="6"/>
        <end position="63"/>
    </location>
</feature>
<dbReference type="GO" id="GO:0015074">
    <property type="term" value="P:DNA integration"/>
    <property type="evidence" value="ECO:0007669"/>
    <property type="project" value="InterPro"/>
</dbReference>
<keyword evidence="4" id="KW-1185">Reference proteome</keyword>
<dbReference type="InterPro" id="IPR013762">
    <property type="entry name" value="Integrase-like_cat_sf"/>
</dbReference>
<evidence type="ECO:0000259" key="2">
    <source>
        <dbReference type="Pfam" id="PF20172"/>
    </source>
</evidence>
<dbReference type="InterPro" id="IPR011010">
    <property type="entry name" value="DNA_brk_join_enz"/>
</dbReference>
<dbReference type="Pfam" id="PF20172">
    <property type="entry name" value="DUF6538"/>
    <property type="match status" value="1"/>
</dbReference>
<keyword evidence="1" id="KW-0233">DNA recombination</keyword>
<comment type="caution">
    <text evidence="3">The sequence shown here is derived from an EMBL/GenBank/DDBJ whole genome shotgun (WGS) entry which is preliminary data.</text>
</comment>
<dbReference type="InterPro" id="IPR046668">
    <property type="entry name" value="DUF6538"/>
</dbReference>
<name>A0A521FYF8_9BACT</name>
<dbReference type="GO" id="GO:0006310">
    <property type="term" value="P:DNA recombination"/>
    <property type="evidence" value="ECO:0007669"/>
    <property type="project" value="UniProtKB-KW"/>
</dbReference>
<dbReference type="AlphaFoldDB" id="A0A521FYF8"/>
<sequence>MAAAFITRKHDTYYFRQSLPQSARNRFNKYEFLKSLRVSKRKDALVLSRELKIAFDQIFNKAMRKHSVTWKQIRDAVNEAFEIIFQKFVKSVNDYGPTYNDSYDSLKFIPPEYESFLSIDDTTINWKNINDISSLAERIAKWKEIEIEKDSDEFNLLCYTVADSLKRHDYNKEFFRKNPDIYSCQYQNVQNQVDNKEKNKIYYVEEVFKRYWEENVNGWSASSIRNYSGVYKSLFEILSVTAGMPLEEIEFSQLDNDFIDKFFLNLRYLPTQFSKRFTGKMTMGQVLEYAKKLKNGENIIGLDETIKKNLMDTTSANTLNGKYIIKMNNFLDHAIATGKLEKNWLAGREIKSKELIVKRRVFSRDELKVIFSEKMFTEKICYKNEYSRYWLPIIALYTGARINEISQLRVCDFKKEKDIYYITHLTHPDGVRYLHDKKEPA</sequence>
<reference evidence="3" key="1">
    <citation type="submission" date="2017-07" db="EMBL/GenBank/DDBJ databases">
        <title>The cable genome - Insights into the physiology and evolution of filamentous bacteria capable of sulfide oxidation via long distance electron transfer.</title>
        <authorList>
            <person name="Thorup C."/>
            <person name="Bjerg J.T."/>
            <person name="Schreiber L."/>
            <person name="Nielsen L.P."/>
            <person name="Kjeldsen K.U."/>
            <person name="Boesen T."/>
            <person name="Boggild A."/>
            <person name="Meysman F."/>
            <person name="Geelhoed J."/>
            <person name="Schramm A."/>
        </authorList>
    </citation>
    <scope>NUCLEOTIDE SEQUENCE [LARGE SCALE GENOMIC DNA]</scope>
    <source>
        <strain evidence="3">GS</strain>
    </source>
</reference>
<gene>
    <name evidence="3" type="ORF">CDV28_1591</name>
</gene>
<evidence type="ECO:0000256" key="1">
    <source>
        <dbReference type="ARBA" id="ARBA00023172"/>
    </source>
</evidence>
<accession>A0A521FYF8</accession>
<evidence type="ECO:0000313" key="4">
    <source>
        <dbReference type="Proteomes" id="UP000316238"/>
    </source>
</evidence>
<protein>
    <recommendedName>
        <fullName evidence="2">DUF6538 domain-containing protein</fullName>
    </recommendedName>
</protein>
<dbReference type="Proteomes" id="UP000316238">
    <property type="component" value="Unassembled WGS sequence"/>
</dbReference>
<organism evidence="3 4">
    <name type="scientific">Candidatus Electronema aureum</name>
    <dbReference type="NCBI Taxonomy" id="2005002"/>
    <lineage>
        <taxon>Bacteria</taxon>
        <taxon>Pseudomonadati</taxon>
        <taxon>Thermodesulfobacteriota</taxon>
        <taxon>Desulfobulbia</taxon>
        <taxon>Desulfobulbales</taxon>
        <taxon>Desulfobulbaceae</taxon>
        <taxon>Candidatus Electronema</taxon>
    </lineage>
</organism>
<dbReference type="EMBL" id="NQJD01000059">
    <property type="protein sequence ID" value="TAA73795.1"/>
    <property type="molecule type" value="Genomic_DNA"/>
</dbReference>